<evidence type="ECO:0000313" key="9">
    <source>
        <dbReference type="Proteomes" id="UP000738349"/>
    </source>
</evidence>
<dbReference type="PANTHER" id="PTHR39608:SF1">
    <property type="entry name" value="INTEGRAL MEMBRANE PROTEIN (AFU_ORTHOLOGUE AFUA_5G08640)"/>
    <property type="match status" value="1"/>
</dbReference>
<evidence type="ECO:0000256" key="5">
    <source>
        <dbReference type="SAM" id="MobiDB-lite"/>
    </source>
</evidence>
<gene>
    <name evidence="8" type="ORF">EDB81DRAFT_805056</name>
</gene>
<proteinExistence type="predicted"/>
<keyword evidence="9" id="KW-1185">Reference proteome</keyword>
<feature type="transmembrane region" description="Helical" evidence="6">
    <location>
        <begin position="71"/>
        <end position="93"/>
    </location>
</feature>
<organism evidence="8 9">
    <name type="scientific">Dactylonectria macrodidyma</name>
    <dbReference type="NCBI Taxonomy" id="307937"/>
    <lineage>
        <taxon>Eukaryota</taxon>
        <taxon>Fungi</taxon>
        <taxon>Dikarya</taxon>
        <taxon>Ascomycota</taxon>
        <taxon>Pezizomycotina</taxon>
        <taxon>Sordariomycetes</taxon>
        <taxon>Hypocreomycetidae</taxon>
        <taxon>Hypocreales</taxon>
        <taxon>Nectriaceae</taxon>
        <taxon>Dactylonectria</taxon>
    </lineage>
</organism>
<evidence type="ECO:0000256" key="1">
    <source>
        <dbReference type="ARBA" id="ARBA00004141"/>
    </source>
</evidence>
<feature type="transmembrane region" description="Helical" evidence="6">
    <location>
        <begin position="48"/>
        <end position="65"/>
    </location>
</feature>
<dbReference type="PANTHER" id="PTHR39608">
    <property type="entry name" value="INTEGRAL MEMBRANE PROTEIN (AFU_ORTHOLOGUE AFUA_5G08640)"/>
    <property type="match status" value="1"/>
</dbReference>
<feature type="domain" description="MARVEL" evidence="7">
    <location>
        <begin position="11"/>
        <end position="155"/>
    </location>
</feature>
<dbReference type="AlphaFoldDB" id="A0A9P9ISK9"/>
<dbReference type="EMBL" id="JAGMUV010000015">
    <property type="protein sequence ID" value="KAH7133743.1"/>
    <property type="molecule type" value="Genomic_DNA"/>
</dbReference>
<dbReference type="Proteomes" id="UP000738349">
    <property type="component" value="Unassembled WGS sequence"/>
</dbReference>
<name>A0A9P9ISK9_9HYPO</name>
<accession>A0A9P9ISK9</accession>
<sequence>MAHEPVAHKVISVILRLTQFSCAVIVLGILSHFCYVISIAQVHADSRIIYTMVVAGISIVYTIPFCLPFDVLFLGFPFDLILWIMWLVAFCLLETKTSSGTCSSGWYYNYWGYYWGRFWEVGDIGDVDINRAGCSQWRTTLAFAFIASFVHLLSGILGIYVFSEYINIKTTVRNVKTQTEKITKRKDDSHVYDRAGSLENGTGTTPPAAATK</sequence>
<protein>
    <recommendedName>
        <fullName evidence="7">MARVEL domain-containing protein</fullName>
    </recommendedName>
</protein>
<evidence type="ECO:0000259" key="7">
    <source>
        <dbReference type="Pfam" id="PF01284"/>
    </source>
</evidence>
<feature type="region of interest" description="Disordered" evidence="5">
    <location>
        <begin position="193"/>
        <end position="212"/>
    </location>
</feature>
<evidence type="ECO:0000313" key="8">
    <source>
        <dbReference type="EMBL" id="KAH7133743.1"/>
    </source>
</evidence>
<dbReference type="InterPro" id="IPR008253">
    <property type="entry name" value="Marvel"/>
</dbReference>
<evidence type="ECO:0000256" key="2">
    <source>
        <dbReference type="ARBA" id="ARBA00022692"/>
    </source>
</evidence>
<evidence type="ECO:0000256" key="4">
    <source>
        <dbReference type="ARBA" id="ARBA00023136"/>
    </source>
</evidence>
<keyword evidence="4 6" id="KW-0472">Membrane</keyword>
<dbReference type="GO" id="GO:0016020">
    <property type="term" value="C:membrane"/>
    <property type="evidence" value="ECO:0007669"/>
    <property type="project" value="UniProtKB-SubCell"/>
</dbReference>
<evidence type="ECO:0000256" key="6">
    <source>
        <dbReference type="SAM" id="Phobius"/>
    </source>
</evidence>
<feature type="compositionally biased region" description="Low complexity" evidence="5">
    <location>
        <begin position="201"/>
        <end position="212"/>
    </location>
</feature>
<comment type="caution">
    <text evidence="8">The sequence shown here is derived from an EMBL/GenBank/DDBJ whole genome shotgun (WGS) entry which is preliminary data.</text>
</comment>
<dbReference type="OrthoDB" id="4074965at2759"/>
<keyword evidence="3 6" id="KW-1133">Transmembrane helix</keyword>
<reference evidence="8" key="1">
    <citation type="journal article" date="2021" name="Nat. Commun.">
        <title>Genetic determinants of endophytism in the Arabidopsis root mycobiome.</title>
        <authorList>
            <person name="Mesny F."/>
            <person name="Miyauchi S."/>
            <person name="Thiergart T."/>
            <person name="Pickel B."/>
            <person name="Atanasova L."/>
            <person name="Karlsson M."/>
            <person name="Huettel B."/>
            <person name="Barry K.W."/>
            <person name="Haridas S."/>
            <person name="Chen C."/>
            <person name="Bauer D."/>
            <person name="Andreopoulos W."/>
            <person name="Pangilinan J."/>
            <person name="LaButti K."/>
            <person name="Riley R."/>
            <person name="Lipzen A."/>
            <person name="Clum A."/>
            <person name="Drula E."/>
            <person name="Henrissat B."/>
            <person name="Kohler A."/>
            <person name="Grigoriev I.V."/>
            <person name="Martin F.M."/>
            <person name="Hacquard S."/>
        </authorList>
    </citation>
    <scope>NUCLEOTIDE SEQUENCE</scope>
    <source>
        <strain evidence="8">MPI-CAGE-AT-0147</strain>
    </source>
</reference>
<keyword evidence="2 6" id="KW-0812">Transmembrane</keyword>
<feature type="transmembrane region" description="Helical" evidence="6">
    <location>
        <begin position="13"/>
        <end position="36"/>
    </location>
</feature>
<feature type="transmembrane region" description="Helical" evidence="6">
    <location>
        <begin position="141"/>
        <end position="162"/>
    </location>
</feature>
<evidence type="ECO:0000256" key="3">
    <source>
        <dbReference type="ARBA" id="ARBA00022989"/>
    </source>
</evidence>
<comment type="subcellular location">
    <subcellularLocation>
        <location evidence="1">Membrane</location>
        <topology evidence="1">Multi-pass membrane protein</topology>
    </subcellularLocation>
</comment>
<dbReference type="Pfam" id="PF01284">
    <property type="entry name" value="MARVEL"/>
    <property type="match status" value="1"/>
</dbReference>